<dbReference type="Proteomes" id="UP000245340">
    <property type="component" value="Unplaced"/>
</dbReference>
<protein>
    <submittedName>
        <fullName evidence="3">Uncharacterized protein C4orf51 homolog</fullName>
    </submittedName>
</protein>
<name>A0A9B0H6Z8_ODORO</name>
<dbReference type="InterPro" id="IPR031708">
    <property type="entry name" value="DUF4722"/>
</dbReference>
<feature type="compositionally biased region" description="Polar residues" evidence="1">
    <location>
        <begin position="77"/>
        <end position="87"/>
    </location>
</feature>
<dbReference type="AlphaFoldDB" id="A0A9B0H6Z8"/>
<dbReference type="Pfam" id="PF15849">
    <property type="entry name" value="DUF4722"/>
    <property type="match status" value="1"/>
</dbReference>
<feature type="region of interest" description="Disordered" evidence="1">
    <location>
        <begin position="72"/>
        <end position="183"/>
    </location>
</feature>
<keyword evidence="2" id="KW-1185">Reference proteome</keyword>
<feature type="compositionally biased region" description="Gly residues" evidence="1">
    <location>
        <begin position="155"/>
        <end position="164"/>
    </location>
</feature>
<accession>A0A9B0H6Z8</accession>
<dbReference type="RefSeq" id="XP_004411827.1">
    <property type="nucleotide sequence ID" value="XM_004411770.1"/>
</dbReference>
<organism evidence="2 3">
    <name type="scientific">Odobenus rosmarus divergens</name>
    <name type="common">Pacific walrus</name>
    <dbReference type="NCBI Taxonomy" id="9708"/>
    <lineage>
        <taxon>Eukaryota</taxon>
        <taxon>Metazoa</taxon>
        <taxon>Chordata</taxon>
        <taxon>Craniata</taxon>
        <taxon>Vertebrata</taxon>
        <taxon>Euteleostomi</taxon>
        <taxon>Mammalia</taxon>
        <taxon>Eutheria</taxon>
        <taxon>Laurasiatheria</taxon>
        <taxon>Carnivora</taxon>
        <taxon>Caniformia</taxon>
        <taxon>Pinnipedia</taxon>
        <taxon>Odobenidae</taxon>
        <taxon>Odobenus</taxon>
    </lineage>
</organism>
<gene>
    <name evidence="3" type="primary">LOC101384002</name>
</gene>
<evidence type="ECO:0000313" key="3">
    <source>
        <dbReference type="RefSeq" id="XP_004411827.1"/>
    </source>
</evidence>
<proteinExistence type="predicted"/>
<feature type="compositionally biased region" description="Polar residues" evidence="1">
    <location>
        <begin position="105"/>
        <end position="128"/>
    </location>
</feature>
<sequence length="231" mass="24882">MSHFFYLTPQIVLPFSPLTSPEFDLIRRKAGASWQKETRWLDSSVTTYTGSYRKKQLDKSTSSRFSFKAGQHRPECNQISSPNSAFSPTVCRAGSRETTDAKSVLQEQGNSSSKAGSSEDSQGDQYSDYSLGAPPSPHVPSAARPPVRSALEAGPGPGGRGGGGETRRAGRNPPRSRAAKGPSGWCPLRAGGTVCVFYRDIDMARLNDASNIAKNKCLCWRMTEGSGGFLP</sequence>
<evidence type="ECO:0000256" key="1">
    <source>
        <dbReference type="SAM" id="MobiDB-lite"/>
    </source>
</evidence>
<reference evidence="3" key="1">
    <citation type="submission" date="2025-08" db="UniProtKB">
        <authorList>
            <consortium name="RefSeq"/>
        </authorList>
    </citation>
    <scope>IDENTIFICATION</scope>
</reference>
<evidence type="ECO:0000313" key="2">
    <source>
        <dbReference type="Proteomes" id="UP000245340"/>
    </source>
</evidence>